<name>G2PXG0_9FIRM</name>
<protein>
    <submittedName>
        <fullName evidence="2">Methyltransferase type 11</fullName>
    </submittedName>
</protein>
<dbReference type="KEGG" id="clc:Calla_2286"/>
<dbReference type="Pfam" id="PF08241">
    <property type="entry name" value="Methyltransf_11"/>
    <property type="match status" value="1"/>
</dbReference>
<dbReference type="PANTHER" id="PTHR43861:SF1">
    <property type="entry name" value="TRANS-ACONITATE 2-METHYLTRANSFERASE"/>
    <property type="match status" value="1"/>
</dbReference>
<gene>
    <name evidence="2" type="ORF">Calla_2286</name>
</gene>
<evidence type="ECO:0000313" key="3">
    <source>
        <dbReference type="Proteomes" id="UP000009257"/>
    </source>
</evidence>
<reference evidence="2 3" key="1">
    <citation type="submission" date="2011-08" db="EMBL/GenBank/DDBJ databases">
        <title>Complete sequence of Caldicellulosiruptor lactoaceticus 6A.</title>
        <authorList>
            <consortium name="US DOE Joint Genome Institute"/>
            <person name="Lucas S."/>
            <person name="Han J."/>
            <person name="Lapidus A."/>
            <person name="Cheng J.-F."/>
            <person name="Goodwin L."/>
            <person name="Pitluck S."/>
            <person name="Peters L."/>
            <person name="Davenport K."/>
            <person name="Detter J.C."/>
            <person name="Han C."/>
            <person name="Tapia R."/>
            <person name="Land M."/>
            <person name="Hauser L."/>
            <person name="Kyrpides N."/>
            <person name="Ivanova N."/>
            <person name="Ovchinnikova G."/>
            <person name="Pagani I."/>
            <person name="Blumer-Schuette S.E."/>
            <person name="Kelly R.M."/>
            <person name="Woyke T."/>
        </authorList>
    </citation>
    <scope>NUCLEOTIDE SEQUENCE [LARGE SCALE GENOMIC DNA]</scope>
    <source>
        <strain evidence="2 3">6A</strain>
    </source>
</reference>
<dbReference type="Proteomes" id="UP000009257">
    <property type="component" value="Chromosome"/>
</dbReference>
<accession>G2PXG0</accession>
<feature type="domain" description="Methyltransferase type 11" evidence="1">
    <location>
        <begin position="42"/>
        <end position="132"/>
    </location>
</feature>
<keyword evidence="2" id="KW-0489">Methyltransferase</keyword>
<proteinExistence type="predicted"/>
<dbReference type="InterPro" id="IPR029063">
    <property type="entry name" value="SAM-dependent_MTases_sf"/>
</dbReference>
<dbReference type="AlphaFoldDB" id="G2PXG0"/>
<dbReference type="SUPFAM" id="SSF53335">
    <property type="entry name" value="S-adenosyl-L-methionine-dependent methyltransferases"/>
    <property type="match status" value="1"/>
</dbReference>
<evidence type="ECO:0000313" key="2">
    <source>
        <dbReference type="EMBL" id="AEM74824.1"/>
    </source>
</evidence>
<sequence length="200" mass="23604">MDQTIKYYDDNAIEFFINIKDANMENLYKLFLKYIPEGGKILDLGCGSGRDTRYFLGKGYDVVAVDGSIEMVKLSTEYTGKKTLHMTFQEIDFEEEFDDIWACASLLHVRRDKISSILYKIYRALKLNGVLYSSFKYGDKEEYRCDGRFFNYYDEKSFNELIKKLGYFDILEILITNDVRKDRENEKWLNVIVKKKTAHV</sequence>
<dbReference type="HOGENOM" id="CLU_2438883_0_0_9"/>
<keyword evidence="2" id="KW-0808">Transferase</keyword>
<evidence type="ECO:0000259" key="1">
    <source>
        <dbReference type="Pfam" id="PF08241"/>
    </source>
</evidence>
<dbReference type="GO" id="GO:0008757">
    <property type="term" value="F:S-adenosylmethionine-dependent methyltransferase activity"/>
    <property type="evidence" value="ECO:0007669"/>
    <property type="project" value="InterPro"/>
</dbReference>
<dbReference type="GO" id="GO:0032259">
    <property type="term" value="P:methylation"/>
    <property type="evidence" value="ECO:0007669"/>
    <property type="project" value="UniProtKB-KW"/>
</dbReference>
<dbReference type="InterPro" id="IPR013216">
    <property type="entry name" value="Methyltransf_11"/>
</dbReference>
<dbReference type="EMBL" id="CP003001">
    <property type="protein sequence ID" value="AEM74824.1"/>
    <property type="molecule type" value="Genomic_DNA"/>
</dbReference>
<dbReference type="Gene3D" id="3.40.50.150">
    <property type="entry name" value="Vaccinia Virus protein VP39"/>
    <property type="match status" value="1"/>
</dbReference>
<dbReference type="PANTHER" id="PTHR43861">
    <property type="entry name" value="TRANS-ACONITATE 2-METHYLTRANSFERASE-RELATED"/>
    <property type="match status" value="1"/>
</dbReference>
<organism evidence="2 3">
    <name type="scientific">Caldicellulosiruptor acetigenus 6A</name>
    <dbReference type="NCBI Taxonomy" id="632516"/>
    <lineage>
        <taxon>Bacteria</taxon>
        <taxon>Bacillati</taxon>
        <taxon>Bacillota</taxon>
        <taxon>Bacillota incertae sedis</taxon>
        <taxon>Caldicellulosiruptorales</taxon>
        <taxon>Caldicellulosiruptoraceae</taxon>
        <taxon>Caldicellulosiruptor</taxon>
    </lineage>
</organism>
<dbReference type="CDD" id="cd02440">
    <property type="entry name" value="AdoMet_MTases"/>
    <property type="match status" value="1"/>
</dbReference>